<comment type="caution">
    <text evidence="6">The sequence shown here is derived from an EMBL/GenBank/DDBJ whole genome shotgun (WGS) entry which is preliminary data.</text>
</comment>
<name>A0A2T0TAM8_9PSEU</name>
<organism evidence="6 7">
    <name type="scientific">Umezawaea tangerina</name>
    <dbReference type="NCBI Taxonomy" id="84725"/>
    <lineage>
        <taxon>Bacteria</taxon>
        <taxon>Bacillati</taxon>
        <taxon>Actinomycetota</taxon>
        <taxon>Actinomycetes</taxon>
        <taxon>Pseudonocardiales</taxon>
        <taxon>Pseudonocardiaceae</taxon>
        <taxon>Umezawaea</taxon>
    </lineage>
</organism>
<dbReference type="InterPro" id="IPR002213">
    <property type="entry name" value="UDP_glucos_trans"/>
</dbReference>
<gene>
    <name evidence="6" type="ORF">CLV43_104524</name>
</gene>
<comment type="similarity">
    <text evidence="1">Belongs to the glycosyltransferase 28 family.</text>
</comment>
<dbReference type="PANTHER" id="PTHR48050">
    <property type="entry name" value="STEROL 3-BETA-GLUCOSYLTRANSFERASE"/>
    <property type="match status" value="1"/>
</dbReference>
<dbReference type="Pfam" id="PF21036">
    <property type="entry name" value="EryCIII-like_N"/>
    <property type="match status" value="1"/>
</dbReference>
<evidence type="ECO:0000256" key="3">
    <source>
        <dbReference type="ARBA" id="ARBA00022679"/>
    </source>
</evidence>
<dbReference type="GO" id="GO:0016758">
    <property type="term" value="F:hexosyltransferase activity"/>
    <property type="evidence" value="ECO:0007669"/>
    <property type="project" value="UniProtKB-ARBA"/>
</dbReference>
<keyword evidence="3 6" id="KW-0808">Transferase</keyword>
<evidence type="ECO:0000256" key="1">
    <source>
        <dbReference type="ARBA" id="ARBA00006962"/>
    </source>
</evidence>
<dbReference type="GO" id="GO:0017000">
    <property type="term" value="P:antibiotic biosynthetic process"/>
    <property type="evidence" value="ECO:0007669"/>
    <property type="project" value="UniProtKB-ARBA"/>
</dbReference>
<dbReference type="GO" id="GO:0008194">
    <property type="term" value="F:UDP-glycosyltransferase activity"/>
    <property type="evidence" value="ECO:0007669"/>
    <property type="project" value="InterPro"/>
</dbReference>
<feature type="domain" description="Erythromycin biosynthesis protein CIII-like C-terminal" evidence="4">
    <location>
        <begin position="233"/>
        <end position="374"/>
    </location>
</feature>
<keyword evidence="2" id="KW-0328">Glycosyltransferase</keyword>
<dbReference type="Proteomes" id="UP000239494">
    <property type="component" value="Unassembled WGS sequence"/>
</dbReference>
<evidence type="ECO:0000259" key="4">
    <source>
        <dbReference type="Pfam" id="PF06722"/>
    </source>
</evidence>
<protein>
    <submittedName>
        <fullName evidence="6">L-noviosyl transferase</fullName>
    </submittedName>
</protein>
<sequence>MKVLVTSCPNQGHFYPMIPLLWALRSAGHHVVAAMPRTMAGVTATAGVSAISLGDDVPLAELVPDHANRPAQNASVESLAEHVADYYGPLAERHVGRLFDIAERWQPDVVMHTSWEYAGPIVAARLGIPTVKHGWGLMLPPEVDELVHERLAYLYRDWGLVGAPPPPVRWIDVCPRSMQVGKAPAESLPMSWIPFNGSTVLPDWLMEKPRHKRVAVTLGNVPIRGKHSEVLHTTLEALKEIDAEVVVAAGWGLDHDDDLPRNVRVVRGIPLHDLLPTCDLVINHGGAGSLLATIAHGLPQVVLPQMCVHFQHGDRLAAIGGAVSLHPAEQTVENIREAVCGLLTHSAARLVAARLQQENDDQLSPASVVKHLETVVAPRSEWAAA</sequence>
<dbReference type="Pfam" id="PF06722">
    <property type="entry name" value="EryCIII-like_C"/>
    <property type="match status" value="1"/>
</dbReference>
<reference evidence="6 7" key="1">
    <citation type="submission" date="2018-03" db="EMBL/GenBank/DDBJ databases">
        <title>Genomic Encyclopedia of Archaeal and Bacterial Type Strains, Phase II (KMG-II): from individual species to whole genera.</title>
        <authorList>
            <person name="Goeker M."/>
        </authorList>
    </citation>
    <scope>NUCLEOTIDE SEQUENCE [LARGE SCALE GENOMIC DNA]</scope>
    <source>
        <strain evidence="6 7">DSM 44720</strain>
    </source>
</reference>
<accession>A0A2T0TAM8</accession>
<dbReference type="EMBL" id="PVTF01000004">
    <property type="protein sequence ID" value="PRY42689.1"/>
    <property type="molecule type" value="Genomic_DNA"/>
</dbReference>
<proteinExistence type="inferred from homology"/>
<dbReference type="PANTHER" id="PTHR48050:SF13">
    <property type="entry name" value="STEROL 3-BETA-GLUCOSYLTRANSFERASE UGT80A2"/>
    <property type="match status" value="1"/>
</dbReference>
<evidence type="ECO:0000313" key="7">
    <source>
        <dbReference type="Proteomes" id="UP000239494"/>
    </source>
</evidence>
<feature type="domain" description="Erythromycin biosynthesis protein CIII-like N-terminal" evidence="5">
    <location>
        <begin position="22"/>
        <end position="219"/>
    </location>
</feature>
<keyword evidence="7" id="KW-1185">Reference proteome</keyword>
<dbReference type="AlphaFoldDB" id="A0A2T0TAM8"/>
<evidence type="ECO:0000256" key="2">
    <source>
        <dbReference type="ARBA" id="ARBA00022676"/>
    </source>
</evidence>
<dbReference type="Gene3D" id="3.40.50.2000">
    <property type="entry name" value="Glycogen Phosphorylase B"/>
    <property type="match status" value="2"/>
</dbReference>
<dbReference type="SUPFAM" id="SSF53756">
    <property type="entry name" value="UDP-Glycosyltransferase/glycogen phosphorylase"/>
    <property type="match status" value="1"/>
</dbReference>
<dbReference type="InterPro" id="IPR010610">
    <property type="entry name" value="EryCIII-like_C"/>
</dbReference>
<dbReference type="InterPro" id="IPR048284">
    <property type="entry name" value="EryCIII-like_N"/>
</dbReference>
<dbReference type="CDD" id="cd03784">
    <property type="entry name" value="GT1_Gtf-like"/>
    <property type="match status" value="1"/>
</dbReference>
<evidence type="ECO:0000259" key="5">
    <source>
        <dbReference type="Pfam" id="PF21036"/>
    </source>
</evidence>
<evidence type="ECO:0000313" key="6">
    <source>
        <dbReference type="EMBL" id="PRY42689.1"/>
    </source>
</evidence>
<dbReference type="OrthoDB" id="5488434at2"/>
<dbReference type="InterPro" id="IPR050426">
    <property type="entry name" value="Glycosyltransferase_28"/>
</dbReference>